<dbReference type="InterPro" id="IPR036465">
    <property type="entry name" value="vWFA_dom_sf"/>
</dbReference>
<dbReference type="PANTHER" id="PTHR34706">
    <property type="entry name" value="SLR1338 PROTEIN"/>
    <property type="match status" value="1"/>
</dbReference>
<name>A0A9P3FZ74_9APHY</name>
<dbReference type="EMBL" id="BPQB01000001">
    <property type="protein sequence ID" value="GJE84855.1"/>
    <property type="molecule type" value="Genomic_DNA"/>
</dbReference>
<dbReference type="Proteomes" id="UP000703269">
    <property type="component" value="Unassembled WGS sequence"/>
</dbReference>
<reference evidence="1 2" key="1">
    <citation type="submission" date="2021-08" db="EMBL/GenBank/DDBJ databases">
        <title>Draft Genome Sequence of Phanerochaete sordida strain YK-624.</title>
        <authorList>
            <person name="Mori T."/>
            <person name="Dohra H."/>
            <person name="Suzuki T."/>
            <person name="Kawagishi H."/>
            <person name="Hirai H."/>
        </authorList>
    </citation>
    <scope>NUCLEOTIDE SEQUENCE [LARGE SCALE GENOMIC DNA]</scope>
    <source>
        <strain evidence="1 2">YK-624</strain>
    </source>
</reference>
<evidence type="ECO:0000313" key="1">
    <source>
        <dbReference type="EMBL" id="GJE84855.1"/>
    </source>
</evidence>
<evidence type="ECO:0000313" key="2">
    <source>
        <dbReference type="Proteomes" id="UP000703269"/>
    </source>
</evidence>
<dbReference type="OrthoDB" id="2142040at2759"/>
<comment type="caution">
    <text evidence="1">The sequence shown here is derived from an EMBL/GenBank/DDBJ whole genome shotgun (WGS) entry which is preliminary data.</text>
</comment>
<dbReference type="AlphaFoldDB" id="A0A9P3FZ74"/>
<dbReference type="PANTHER" id="PTHR34706:SF1">
    <property type="entry name" value="VWFA DOMAIN-CONTAINING PROTEIN"/>
    <property type="match status" value="1"/>
</dbReference>
<proteinExistence type="predicted"/>
<accession>A0A9P3FZ74</accession>
<dbReference type="SUPFAM" id="SSF53300">
    <property type="entry name" value="vWA-like"/>
    <property type="match status" value="1"/>
</dbReference>
<organism evidence="1 2">
    <name type="scientific">Phanerochaete sordida</name>
    <dbReference type="NCBI Taxonomy" id="48140"/>
    <lineage>
        <taxon>Eukaryota</taxon>
        <taxon>Fungi</taxon>
        <taxon>Dikarya</taxon>
        <taxon>Basidiomycota</taxon>
        <taxon>Agaricomycotina</taxon>
        <taxon>Agaricomycetes</taxon>
        <taxon>Polyporales</taxon>
        <taxon>Phanerochaetaceae</taxon>
        <taxon>Phanerochaete</taxon>
    </lineage>
</organism>
<dbReference type="Gene3D" id="3.40.50.410">
    <property type="entry name" value="von Willebrand factor, type A domain"/>
    <property type="match status" value="1"/>
</dbReference>
<keyword evidence="2" id="KW-1185">Reference proteome</keyword>
<gene>
    <name evidence="1" type="ORF">PsYK624_009310</name>
</gene>
<sequence>MSRCHSERSEQHGDGEKTTLWQEAKNALVNLAQKAVQYDDDGIDIYFLNNTKSGRGLKTREDVEKLFNGISPKRGTPVASRLNDVIGEYLKKSKKPLKKLNVVVITDGYPSDNPKLVIAELVRKMVKLRMERDRVGIQFVQIGNDKGAQRYLKELDDDEGLNNIARDIVDTTQYTKGPLDANPDTLIKILLGGIHRRVDVEGAPAAMYPDDDR</sequence>
<protein>
    <submittedName>
        <fullName evidence="1">VWA domain-containing protein</fullName>
    </submittedName>
</protein>